<organism evidence="2">
    <name type="scientific">Dissoconium aciculare CBS 342.82</name>
    <dbReference type="NCBI Taxonomy" id="1314786"/>
    <lineage>
        <taxon>Eukaryota</taxon>
        <taxon>Fungi</taxon>
        <taxon>Dikarya</taxon>
        <taxon>Ascomycota</taxon>
        <taxon>Pezizomycotina</taxon>
        <taxon>Dothideomycetes</taxon>
        <taxon>Dothideomycetidae</taxon>
        <taxon>Mycosphaerellales</taxon>
        <taxon>Dissoconiaceae</taxon>
        <taxon>Dissoconium</taxon>
    </lineage>
</organism>
<proteinExistence type="predicted"/>
<dbReference type="Proteomes" id="UP000504637">
    <property type="component" value="Unplaced"/>
</dbReference>
<sequence length="151" mass="17154">MPSNRDASASPSSYPRLLVLYSLGTHIRWLLVTLLQRPEFAAYLLPQSSKSIIWFVLHGRPKDINHTMKPRFPFPFLRIAHPSPEAAPSTIFEAYRQILRVTFPGCLSLPEHLSAFITKQSNTSRYVGHLTPLLPLSLFHTIFGVPFVDML</sequence>
<reference evidence="2" key="3">
    <citation type="submission" date="2025-08" db="UniProtKB">
        <authorList>
            <consortium name="RefSeq"/>
        </authorList>
    </citation>
    <scope>IDENTIFICATION</scope>
    <source>
        <strain evidence="2">CBS 342.82</strain>
    </source>
</reference>
<gene>
    <name evidence="2" type="ORF">K489DRAFT_48324</name>
</gene>
<reference evidence="2" key="2">
    <citation type="submission" date="2020-04" db="EMBL/GenBank/DDBJ databases">
        <authorList>
            <consortium name="NCBI Genome Project"/>
        </authorList>
    </citation>
    <scope>NUCLEOTIDE SEQUENCE</scope>
    <source>
        <strain evidence="2">CBS 342.82</strain>
    </source>
</reference>
<dbReference type="AlphaFoldDB" id="A0A6J3LWN1"/>
<accession>A0A6J3LWN1</accession>
<reference evidence="2" key="1">
    <citation type="submission" date="2020-01" db="EMBL/GenBank/DDBJ databases">
        <authorList>
            <consortium name="DOE Joint Genome Institute"/>
            <person name="Haridas S."/>
            <person name="Albert R."/>
            <person name="Binder M."/>
            <person name="Bloem J."/>
            <person name="Labutti K."/>
            <person name="Salamov A."/>
            <person name="Andreopoulos B."/>
            <person name="Baker S.E."/>
            <person name="Barry K."/>
            <person name="Bills G."/>
            <person name="Bluhm B.H."/>
            <person name="Cannon C."/>
            <person name="Castanera R."/>
            <person name="Culley D.E."/>
            <person name="Daum C."/>
            <person name="Ezra D."/>
            <person name="Gonzalez J.B."/>
            <person name="Henrissat B."/>
            <person name="Kuo A."/>
            <person name="Liang C."/>
            <person name="Lipzen A."/>
            <person name="Lutzoni F."/>
            <person name="Magnuson J."/>
            <person name="Mondo S."/>
            <person name="Nolan M."/>
            <person name="Ohm R."/>
            <person name="Pangilinan J."/>
            <person name="Park H.-J."/>
            <person name="Ramirez L."/>
            <person name="Alfaro M."/>
            <person name="Sun H."/>
            <person name="Tritt A."/>
            <person name="Yoshinaga Y."/>
            <person name="Zwiers L.-H."/>
            <person name="Turgeon B.G."/>
            <person name="Goodwin S.B."/>
            <person name="Spatafora J.W."/>
            <person name="Crous P.W."/>
            <person name="Grigoriev I.V."/>
        </authorList>
    </citation>
    <scope>NUCLEOTIDE SEQUENCE</scope>
    <source>
        <strain evidence="2">CBS 342.82</strain>
    </source>
</reference>
<dbReference type="RefSeq" id="XP_033457206.1">
    <property type="nucleotide sequence ID" value="XM_033608663.1"/>
</dbReference>
<name>A0A6J3LWN1_9PEZI</name>
<dbReference type="GeneID" id="54366463"/>
<keyword evidence="1" id="KW-1185">Reference proteome</keyword>
<evidence type="ECO:0000313" key="1">
    <source>
        <dbReference type="Proteomes" id="UP000504637"/>
    </source>
</evidence>
<evidence type="ECO:0000313" key="2">
    <source>
        <dbReference type="RefSeq" id="XP_033457206.1"/>
    </source>
</evidence>
<protein>
    <submittedName>
        <fullName evidence="2">Uncharacterized protein</fullName>
    </submittedName>
</protein>